<name>A0ABV1RCQ8_9ALTE</name>
<sequence>MIIIDGTINLPEFTWQNRYGYSPVNAQNTYATDGALFVEQSQVLAGRPIILISNSEPTALFTQLEAHATANASNEFTLSINGTDYNVMWDFSQQAVSGSPDINFADADPDYINNITLRFIEV</sequence>
<keyword evidence="2" id="KW-1185">Reference proteome</keyword>
<evidence type="ECO:0000313" key="1">
    <source>
        <dbReference type="EMBL" id="MER2490697.1"/>
    </source>
</evidence>
<reference evidence="1 2" key="1">
    <citation type="submission" date="2024-06" db="EMBL/GenBank/DDBJ databases">
        <authorList>
            <person name="Chen R.Y."/>
        </authorList>
    </citation>
    <scope>NUCLEOTIDE SEQUENCE [LARGE SCALE GENOMIC DNA]</scope>
    <source>
        <strain evidence="1 2">D2</strain>
    </source>
</reference>
<accession>A0ABV1RCQ8</accession>
<proteinExistence type="predicted"/>
<dbReference type="RefSeq" id="WP_350400452.1">
    <property type="nucleotide sequence ID" value="NZ_JBELOE010000064.1"/>
</dbReference>
<gene>
    <name evidence="1" type="ORF">ABS311_02205</name>
</gene>
<organism evidence="1 2">
    <name type="scientific">Catenovulum sediminis</name>
    <dbReference type="NCBI Taxonomy" id="1740262"/>
    <lineage>
        <taxon>Bacteria</taxon>
        <taxon>Pseudomonadati</taxon>
        <taxon>Pseudomonadota</taxon>
        <taxon>Gammaproteobacteria</taxon>
        <taxon>Alteromonadales</taxon>
        <taxon>Alteromonadaceae</taxon>
        <taxon>Catenovulum</taxon>
    </lineage>
</organism>
<dbReference type="EMBL" id="JBELOE010000064">
    <property type="protein sequence ID" value="MER2490697.1"/>
    <property type="molecule type" value="Genomic_DNA"/>
</dbReference>
<dbReference type="Proteomes" id="UP001467690">
    <property type="component" value="Unassembled WGS sequence"/>
</dbReference>
<comment type="caution">
    <text evidence="1">The sequence shown here is derived from an EMBL/GenBank/DDBJ whole genome shotgun (WGS) entry which is preliminary data.</text>
</comment>
<protein>
    <submittedName>
        <fullName evidence="1">Uncharacterized protein</fullName>
    </submittedName>
</protein>
<evidence type="ECO:0000313" key="2">
    <source>
        <dbReference type="Proteomes" id="UP001467690"/>
    </source>
</evidence>